<sequence>MRQFLTALRDALRHVRLSDAERLCQMGLRDALLVQRGGEVVTLTAGGGGAFFRPYSATLSCAQFPIRN</sequence>
<organism evidence="1 2">
    <name type="scientific">Mycolicibacterium fallax</name>
    <name type="common">Mycobacterium fallax</name>
    <dbReference type="NCBI Taxonomy" id="1793"/>
    <lineage>
        <taxon>Bacteria</taxon>
        <taxon>Bacillati</taxon>
        <taxon>Actinomycetota</taxon>
        <taxon>Actinomycetes</taxon>
        <taxon>Mycobacteriales</taxon>
        <taxon>Mycobacteriaceae</taxon>
        <taxon>Mycolicibacterium</taxon>
    </lineage>
</organism>
<proteinExistence type="predicted"/>
<reference evidence="1 2" key="1">
    <citation type="submission" date="2016-01" db="EMBL/GenBank/DDBJ databases">
        <title>The new phylogeny of the genus Mycobacterium.</title>
        <authorList>
            <person name="Tarcisio F."/>
            <person name="Conor M."/>
            <person name="Antonella G."/>
            <person name="Elisabetta G."/>
            <person name="Giulia F.S."/>
            <person name="Sara T."/>
            <person name="Anna F."/>
            <person name="Clotilde B."/>
            <person name="Roberto B."/>
            <person name="Veronica D.S."/>
            <person name="Fabio R."/>
            <person name="Monica P."/>
            <person name="Olivier J."/>
            <person name="Enrico T."/>
            <person name="Nicola S."/>
        </authorList>
    </citation>
    <scope>NUCLEOTIDE SEQUENCE [LARGE SCALE GENOMIC DNA]</scope>
    <source>
        <strain evidence="1 2">DSM 44179</strain>
    </source>
</reference>
<dbReference type="AlphaFoldDB" id="A0A1X1RFK0"/>
<evidence type="ECO:0000313" key="1">
    <source>
        <dbReference type="EMBL" id="ORV04616.1"/>
    </source>
</evidence>
<protein>
    <submittedName>
        <fullName evidence="1">Uncharacterized protein</fullName>
    </submittedName>
</protein>
<dbReference type="Proteomes" id="UP000193484">
    <property type="component" value="Unassembled WGS sequence"/>
</dbReference>
<dbReference type="EMBL" id="LQOJ01000030">
    <property type="protein sequence ID" value="ORV04616.1"/>
    <property type="molecule type" value="Genomic_DNA"/>
</dbReference>
<comment type="caution">
    <text evidence="1">The sequence shown here is derived from an EMBL/GenBank/DDBJ whole genome shotgun (WGS) entry which is preliminary data.</text>
</comment>
<keyword evidence="2" id="KW-1185">Reference proteome</keyword>
<evidence type="ECO:0000313" key="2">
    <source>
        <dbReference type="Proteomes" id="UP000193484"/>
    </source>
</evidence>
<accession>A0A1X1RFK0</accession>
<gene>
    <name evidence="1" type="ORF">AWC04_08465</name>
</gene>
<name>A0A1X1RFK0_MYCFA</name>